<dbReference type="AlphaFoldDB" id="A0AAW1UCR9"/>
<name>A0AAW1UCR9_9CUCU</name>
<dbReference type="Proteomes" id="UP001431783">
    <property type="component" value="Unassembled WGS sequence"/>
</dbReference>
<comment type="caution">
    <text evidence="1">The sequence shown here is derived from an EMBL/GenBank/DDBJ whole genome shotgun (WGS) entry which is preliminary data.</text>
</comment>
<proteinExistence type="predicted"/>
<protein>
    <submittedName>
        <fullName evidence="1">Uncharacterized protein</fullName>
    </submittedName>
</protein>
<evidence type="ECO:0000313" key="1">
    <source>
        <dbReference type="EMBL" id="KAK9878409.1"/>
    </source>
</evidence>
<accession>A0AAW1UCR9</accession>
<organism evidence="1 2">
    <name type="scientific">Henosepilachna vigintioctopunctata</name>
    <dbReference type="NCBI Taxonomy" id="420089"/>
    <lineage>
        <taxon>Eukaryota</taxon>
        <taxon>Metazoa</taxon>
        <taxon>Ecdysozoa</taxon>
        <taxon>Arthropoda</taxon>
        <taxon>Hexapoda</taxon>
        <taxon>Insecta</taxon>
        <taxon>Pterygota</taxon>
        <taxon>Neoptera</taxon>
        <taxon>Endopterygota</taxon>
        <taxon>Coleoptera</taxon>
        <taxon>Polyphaga</taxon>
        <taxon>Cucujiformia</taxon>
        <taxon>Coccinelloidea</taxon>
        <taxon>Coccinellidae</taxon>
        <taxon>Epilachninae</taxon>
        <taxon>Epilachnini</taxon>
        <taxon>Henosepilachna</taxon>
    </lineage>
</organism>
<sequence>MKNPSPRIARWILKLSSHAFDIVHRSEVLMNVHNSLFRIPEALETAFLDLSTLKHDRWLWVMYYTNMSRCRSKFLDNGSEWKIVVPTSNSPRITKDICWSVQLVI</sequence>
<reference evidence="1 2" key="1">
    <citation type="submission" date="2023-03" db="EMBL/GenBank/DDBJ databases">
        <title>Genome insight into feeding habits of ladybird beetles.</title>
        <authorList>
            <person name="Li H.-S."/>
            <person name="Huang Y.-H."/>
            <person name="Pang H."/>
        </authorList>
    </citation>
    <scope>NUCLEOTIDE SEQUENCE [LARGE SCALE GENOMIC DNA]</scope>
    <source>
        <strain evidence="1">SYSU_2023b</strain>
        <tissue evidence="1">Whole body</tissue>
    </source>
</reference>
<gene>
    <name evidence="1" type="ORF">WA026_022049</name>
</gene>
<dbReference type="EMBL" id="JARQZJ010000048">
    <property type="protein sequence ID" value="KAK9878409.1"/>
    <property type="molecule type" value="Genomic_DNA"/>
</dbReference>
<keyword evidence="2" id="KW-1185">Reference proteome</keyword>
<evidence type="ECO:0000313" key="2">
    <source>
        <dbReference type="Proteomes" id="UP001431783"/>
    </source>
</evidence>